<organism evidence="7">
    <name type="scientific">Aphanomyces invadans</name>
    <dbReference type="NCBI Taxonomy" id="157072"/>
    <lineage>
        <taxon>Eukaryota</taxon>
        <taxon>Sar</taxon>
        <taxon>Stramenopiles</taxon>
        <taxon>Oomycota</taxon>
        <taxon>Saprolegniomycetes</taxon>
        <taxon>Saprolegniales</taxon>
        <taxon>Verrucalvaceae</taxon>
        <taxon>Aphanomyces</taxon>
    </lineage>
</organism>
<dbReference type="STRING" id="157072.A0A024UH93"/>
<gene>
    <name evidence="7" type="ORF">H310_03470</name>
</gene>
<feature type="signal peptide" evidence="5">
    <location>
        <begin position="1"/>
        <end position="19"/>
    </location>
</feature>
<dbReference type="VEuPathDB" id="FungiDB:H310_03470"/>
<name>A0A024UH93_9STRA</name>
<reference evidence="7" key="1">
    <citation type="submission" date="2013-12" db="EMBL/GenBank/DDBJ databases">
        <title>The Genome Sequence of Aphanomyces invadans NJM9701.</title>
        <authorList>
            <consortium name="The Broad Institute Genomics Platform"/>
            <person name="Russ C."/>
            <person name="Tyler B."/>
            <person name="van West P."/>
            <person name="Dieguez-Uribeondo J."/>
            <person name="Young S.K."/>
            <person name="Zeng Q."/>
            <person name="Gargeya S."/>
            <person name="Fitzgerald M."/>
            <person name="Abouelleil A."/>
            <person name="Alvarado L."/>
            <person name="Chapman S.B."/>
            <person name="Gainer-Dewar J."/>
            <person name="Goldberg J."/>
            <person name="Griggs A."/>
            <person name="Gujja S."/>
            <person name="Hansen M."/>
            <person name="Howarth C."/>
            <person name="Imamovic A."/>
            <person name="Ireland A."/>
            <person name="Larimer J."/>
            <person name="McCowan C."/>
            <person name="Murphy C."/>
            <person name="Pearson M."/>
            <person name="Poon T.W."/>
            <person name="Priest M."/>
            <person name="Roberts A."/>
            <person name="Saif S."/>
            <person name="Shea T."/>
            <person name="Sykes S."/>
            <person name="Wortman J."/>
            <person name="Nusbaum C."/>
            <person name="Birren B."/>
        </authorList>
    </citation>
    <scope>NUCLEOTIDE SEQUENCE [LARGE SCALE GENOMIC DNA]</scope>
    <source>
        <strain evidence="7">NJM9701</strain>
    </source>
</reference>
<evidence type="ECO:0000256" key="1">
    <source>
        <dbReference type="ARBA" id="ARBA00022737"/>
    </source>
</evidence>
<sequence length="810" mass="85436">MVSLTQTLAMLGFAAVAHAQIPWFFEQEAQVESICNTDESKNAVCYQDMEKVKFAKSAAVARLRIGSAWCSGWLFGSEGHLITNNHCINNEAAASRTTVELAAIAPGCADSVSMGSHPGVIASTSVTLILNDVKLDFALVKLNLVNGFDLKPFGYLQASQTPVQVNDTAYIMGHPYGKPRRIAMVKDGTTPGRITTTNYTESIQTDCYNVDRLGHNLDTEGGSSGSPLMAAKTNTVIGVHNCGGCKASTADYGSNYAIKISYIVDMLRSKTLLPKDAVAQDPSPTTTPSTIAPVPSKCSSIKDDVDYAGFDLANTNRTNAGDCCADCDGTPGCKLFVWSSYNGGTCWLKSEVGVEVTSVGVKSAVLINPTTTTAAPSTTPPLPDPDLCTPAEANYDFPGNDIRSVSSRQFKDCCAECSGTPGCNFYVWTDYNSGTCWLKSKQGGKASTADYGSNYAIKISYIVDMLRSKTLLPKDAVAQDPSPSTVKPTTAAPTTAAPTTTRSTIAPVPSKCSSIKDDVDYAGFDLANTNRANAGDCCADCDGTPGCKLFVWSSYNGGTCWLKSEVGVEVTSVGVKSAVLINPTTTTAAPSTTPPLPDPDLCTPAEANYDFPGNDIRSVSSRQFKDCCAECSGTPGCNFYVWTDYNSGTCWLKSKQGGKVVSFGSRAAFAAAGSTPTCLPVEANTDFSGEDIADVAGAPDSCCGACKANDKCNAYSWFNGVCYLKGMRRGHFHKANVHSARVYKCQPLEVNMDFVGNDISNVSAEAAEDCCAVCRNTAGCKAFSYAYGVCYLKSSKGATKSDGSVTSAAV</sequence>
<proteinExistence type="predicted"/>
<dbReference type="SUPFAM" id="SSF50494">
    <property type="entry name" value="Trypsin-like serine proteases"/>
    <property type="match status" value="1"/>
</dbReference>
<dbReference type="PANTHER" id="PTHR36234">
    <property type="entry name" value="LYSYL ENDOPEPTIDASE"/>
    <property type="match status" value="1"/>
</dbReference>
<dbReference type="Gene3D" id="2.40.10.10">
    <property type="entry name" value="Trypsin-like serine proteases"/>
    <property type="match status" value="2"/>
</dbReference>
<feature type="chain" id="PRO_5001538149" description="Apple domain-containing protein" evidence="5">
    <location>
        <begin position="20"/>
        <end position="810"/>
    </location>
</feature>
<dbReference type="PANTHER" id="PTHR36234:SF5">
    <property type="entry name" value="LYSYL ENDOPEPTIDASE"/>
    <property type="match status" value="1"/>
</dbReference>
<dbReference type="InterPro" id="IPR009003">
    <property type="entry name" value="Peptidase_S1_PA"/>
</dbReference>
<dbReference type="GO" id="GO:0006508">
    <property type="term" value="P:proteolysis"/>
    <property type="evidence" value="ECO:0007669"/>
    <property type="project" value="InterPro"/>
</dbReference>
<evidence type="ECO:0000256" key="3">
    <source>
        <dbReference type="ARBA" id="ARBA00023157"/>
    </source>
</evidence>
<keyword evidence="1" id="KW-0677">Repeat</keyword>
<dbReference type="Pfam" id="PF13365">
    <property type="entry name" value="Trypsin_2"/>
    <property type="match status" value="1"/>
</dbReference>
<protein>
    <recommendedName>
        <fullName evidence="6">Apple domain-containing protein</fullName>
    </recommendedName>
</protein>
<evidence type="ECO:0000259" key="6">
    <source>
        <dbReference type="PROSITE" id="PS50948"/>
    </source>
</evidence>
<keyword evidence="3" id="KW-1015">Disulfide bond</keyword>
<dbReference type="GeneID" id="20080520"/>
<dbReference type="eggNOG" id="ENOG502S7ES">
    <property type="taxonomic scope" value="Eukaryota"/>
</dbReference>
<dbReference type="InterPro" id="IPR003609">
    <property type="entry name" value="Pan_app"/>
</dbReference>
<dbReference type="PROSITE" id="PS50948">
    <property type="entry name" value="PAN"/>
    <property type="match status" value="2"/>
</dbReference>
<accession>A0A024UH93</accession>
<evidence type="ECO:0000256" key="4">
    <source>
        <dbReference type="SAM" id="MobiDB-lite"/>
    </source>
</evidence>
<dbReference type="SMART" id="SM00223">
    <property type="entry name" value="APPLE"/>
    <property type="match status" value="4"/>
</dbReference>
<dbReference type="Gene3D" id="3.50.4.10">
    <property type="entry name" value="Hepatocyte Growth Factor"/>
    <property type="match status" value="6"/>
</dbReference>
<dbReference type="OrthoDB" id="77539at2759"/>
<keyword evidence="2" id="KW-0843">Virulence</keyword>
<feature type="domain" description="Apple" evidence="6">
    <location>
        <begin position="388"/>
        <end position="460"/>
    </location>
</feature>
<dbReference type="AlphaFoldDB" id="A0A024UH93"/>
<evidence type="ECO:0000256" key="5">
    <source>
        <dbReference type="SAM" id="SignalP"/>
    </source>
</evidence>
<dbReference type="Pfam" id="PF14295">
    <property type="entry name" value="PAN_4"/>
    <property type="match status" value="6"/>
</dbReference>
<evidence type="ECO:0000313" key="7">
    <source>
        <dbReference type="EMBL" id="ETW05786.1"/>
    </source>
</evidence>
<evidence type="ECO:0000256" key="2">
    <source>
        <dbReference type="ARBA" id="ARBA00023026"/>
    </source>
</evidence>
<dbReference type="RefSeq" id="XP_008865563.1">
    <property type="nucleotide sequence ID" value="XM_008867341.1"/>
</dbReference>
<keyword evidence="5" id="KW-0732">Signal</keyword>
<dbReference type="InterPro" id="IPR043504">
    <property type="entry name" value="Peptidase_S1_PA_chymotrypsin"/>
</dbReference>
<dbReference type="GO" id="GO:0005576">
    <property type="term" value="C:extracellular region"/>
    <property type="evidence" value="ECO:0007669"/>
    <property type="project" value="InterPro"/>
</dbReference>
<dbReference type="CDD" id="cd01100">
    <property type="entry name" value="APPLE_Factor_XI_like"/>
    <property type="match status" value="3"/>
</dbReference>
<dbReference type="InterPro" id="IPR000177">
    <property type="entry name" value="Apple"/>
</dbReference>
<dbReference type="EMBL" id="KI913956">
    <property type="protein sequence ID" value="ETW05786.1"/>
    <property type="molecule type" value="Genomic_DNA"/>
</dbReference>
<feature type="compositionally biased region" description="Low complexity" evidence="4">
    <location>
        <begin position="481"/>
        <end position="507"/>
    </location>
</feature>
<feature type="domain" description="Apple" evidence="6">
    <location>
        <begin position="745"/>
        <end position="810"/>
    </location>
</feature>
<feature type="region of interest" description="Disordered" evidence="4">
    <location>
        <begin position="476"/>
        <end position="508"/>
    </location>
</feature>